<feature type="domain" description="RecJ OB" evidence="8">
    <location>
        <begin position="458"/>
        <end position="563"/>
    </location>
</feature>
<sequence length="838" mass="95799">MKVKRIWTFKRPDKNIVNNLMKELNISKTTAKLLFNRGVYEVEEARRFLEASLSDLYNPFLLKDMEKVVYRINEAIKNKESIWIYGDYDVDGVSSTALLIRYFNSINYTVNYYIPDRMEEGYGVNSEAIKEIVDKGGKLIITVDCGITSVNEVAYGNGLGIDIVITDHHQCQEELPPAYGIINPKQEDCTYPFKQLCGCGIALKLIQAMMPKEDFIKNASFYLDIVALATVADIVPLIDENRIIVKNGIKAMENSANAGIKALVEVCGLTGKKITGGHIGFMLAPRINAAGRIGNAKIGVDLLTSSNYDEALELAKFLDSENRERQNIEMEIFKQAEKQLFEDNQLHNRKFLVLYQEGWHQGVIGIVASRIVEKYYRPTIVLSVEDGVAKGSARSISGYNIFEALSSHKDMFIKFGGHEQAAGLSMEQAMLEEFKERINKQASETLTEEDFIREISFDEHLIYNEINEELMTQLQLLEPHGMGNPGPKFLYRNLEVFSIKGVGTEGKHLKAELSTADGKLNGIGFSLSYFTESIYPGDIVDVIFVPEYNSFNGHTNLQLNIKDIKLVEGKKSPLYEEYFKSLDFTYPMMDKIDFNLMSTHIITEDKKDEAIIDHIYSGSSVVILVNTINKAHRIISLVDVREKNRKMAFSIYFQNSTQTPTEEEVHIIINPNIDKISFRSYNKIILYDQFFLPDQLKNLFSAIDSKNLVIFYEKGDEKYNIDILNRSTPDREKLIAFYNYFKGFETKTTLTHKEVIEGINKQGKIDANYILLKNALKIFKEAGIVEYSFNNDEVEISFNKPKEKFCLEDLQTYRNLQNSLNSINTYYTKLKQLYMRRS</sequence>
<protein>
    <recommendedName>
        <fullName evidence="2">Single-stranded-DNA-specific exonuclease RecJ</fullName>
    </recommendedName>
</protein>
<name>A0A6I0FDF0_9FIRM</name>
<dbReference type="InterPro" id="IPR001667">
    <property type="entry name" value="DDH_dom"/>
</dbReference>
<evidence type="ECO:0000256" key="2">
    <source>
        <dbReference type="ARBA" id="ARBA00019841"/>
    </source>
</evidence>
<evidence type="ECO:0000256" key="1">
    <source>
        <dbReference type="ARBA" id="ARBA00005915"/>
    </source>
</evidence>
<evidence type="ECO:0000256" key="4">
    <source>
        <dbReference type="ARBA" id="ARBA00022801"/>
    </source>
</evidence>
<evidence type="ECO:0000313" key="9">
    <source>
        <dbReference type="EMBL" id="KAB3537276.1"/>
    </source>
</evidence>
<dbReference type="InterPro" id="IPR003156">
    <property type="entry name" value="DHHA1_dom"/>
</dbReference>
<dbReference type="Gene3D" id="3.90.1640.30">
    <property type="match status" value="1"/>
</dbReference>
<accession>A0A6I0FDF0</accession>
<evidence type="ECO:0000259" key="8">
    <source>
        <dbReference type="Pfam" id="PF17768"/>
    </source>
</evidence>
<dbReference type="GO" id="GO:0003676">
    <property type="term" value="F:nucleic acid binding"/>
    <property type="evidence" value="ECO:0007669"/>
    <property type="project" value="InterPro"/>
</dbReference>
<comment type="similarity">
    <text evidence="1">Belongs to the RecJ family.</text>
</comment>
<evidence type="ECO:0000313" key="10">
    <source>
        <dbReference type="Proteomes" id="UP000432715"/>
    </source>
</evidence>
<dbReference type="EMBL" id="WBZC01000010">
    <property type="protein sequence ID" value="KAB3537276.1"/>
    <property type="molecule type" value="Genomic_DNA"/>
</dbReference>
<dbReference type="NCBIfam" id="TIGR00644">
    <property type="entry name" value="recJ"/>
    <property type="match status" value="1"/>
</dbReference>
<dbReference type="PANTHER" id="PTHR30255">
    <property type="entry name" value="SINGLE-STRANDED-DNA-SPECIFIC EXONUCLEASE RECJ"/>
    <property type="match status" value="1"/>
</dbReference>
<comment type="caution">
    <text evidence="9">The sequence shown here is derived from an EMBL/GenBank/DDBJ whole genome shotgun (WGS) entry which is preliminary data.</text>
</comment>
<evidence type="ECO:0000259" key="6">
    <source>
        <dbReference type="Pfam" id="PF01368"/>
    </source>
</evidence>
<dbReference type="Pfam" id="PF17768">
    <property type="entry name" value="RecJ_OB"/>
    <property type="match status" value="1"/>
</dbReference>
<proteinExistence type="inferred from homology"/>
<keyword evidence="3" id="KW-0540">Nuclease</keyword>
<dbReference type="InterPro" id="IPR004610">
    <property type="entry name" value="RecJ"/>
</dbReference>
<dbReference type="RefSeq" id="WP_151860107.1">
    <property type="nucleotide sequence ID" value="NZ_WBZC01000010.1"/>
</dbReference>
<dbReference type="InterPro" id="IPR041122">
    <property type="entry name" value="RecJ_OB"/>
</dbReference>
<dbReference type="GO" id="GO:0008409">
    <property type="term" value="F:5'-3' exonuclease activity"/>
    <property type="evidence" value="ECO:0007669"/>
    <property type="project" value="InterPro"/>
</dbReference>
<dbReference type="Pfam" id="PF01368">
    <property type="entry name" value="DHH"/>
    <property type="match status" value="1"/>
</dbReference>
<feature type="domain" description="DDH" evidence="6">
    <location>
        <begin position="82"/>
        <end position="230"/>
    </location>
</feature>
<evidence type="ECO:0000259" key="7">
    <source>
        <dbReference type="Pfam" id="PF02272"/>
    </source>
</evidence>
<keyword evidence="5 9" id="KW-0269">Exonuclease</keyword>
<dbReference type="InterPro" id="IPR038763">
    <property type="entry name" value="DHH_sf"/>
</dbReference>
<evidence type="ECO:0000256" key="3">
    <source>
        <dbReference type="ARBA" id="ARBA00022722"/>
    </source>
</evidence>
<dbReference type="SUPFAM" id="SSF64182">
    <property type="entry name" value="DHH phosphoesterases"/>
    <property type="match status" value="1"/>
</dbReference>
<dbReference type="OrthoDB" id="9809852at2"/>
<organism evidence="9 10">
    <name type="scientific">Alkaliphilus pronyensis</name>
    <dbReference type="NCBI Taxonomy" id="1482732"/>
    <lineage>
        <taxon>Bacteria</taxon>
        <taxon>Bacillati</taxon>
        <taxon>Bacillota</taxon>
        <taxon>Clostridia</taxon>
        <taxon>Peptostreptococcales</taxon>
        <taxon>Natronincolaceae</taxon>
        <taxon>Alkaliphilus</taxon>
    </lineage>
</organism>
<keyword evidence="10" id="KW-1185">Reference proteome</keyword>
<dbReference type="GO" id="GO:0006281">
    <property type="term" value="P:DNA repair"/>
    <property type="evidence" value="ECO:0007669"/>
    <property type="project" value="InterPro"/>
</dbReference>
<feature type="domain" description="DHHA1" evidence="7">
    <location>
        <begin position="349"/>
        <end position="443"/>
    </location>
</feature>
<gene>
    <name evidence="9" type="primary">recJ</name>
    <name evidence="9" type="ORF">F8154_02995</name>
</gene>
<reference evidence="9 10" key="1">
    <citation type="submission" date="2019-10" db="EMBL/GenBank/DDBJ databases">
        <title>Alkaliphilus serpentinus sp. nov. and Alkaliphilus pronyensis sp. nov., two novel anaerobic alkaliphilic species isolated from the serpentinized-hosted hydrothermal field of the Prony Bay (New Caledonia).</title>
        <authorList>
            <person name="Postec A."/>
        </authorList>
    </citation>
    <scope>NUCLEOTIDE SEQUENCE [LARGE SCALE GENOMIC DNA]</scope>
    <source>
        <strain evidence="9 10">LacV</strain>
    </source>
</reference>
<keyword evidence="4" id="KW-0378">Hydrolase</keyword>
<dbReference type="PANTHER" id="PTHR30255:SF2">
    <property type="entry name" value="SINGLE-STRANDED-DNA-SPECIFIC EXONUCLEASE RECJ"/>
    <property type="match status" value="1"/>
</dbReference>
<dbReference type="AlphaFoldDB" id="A0A6I0FDF0"/>
<dbReference type="Proteomes" id="UP000432715">
    <property type="component" value="Unassembled WGS sequence"/>
</dbReference>
<dbReference type="Pfam" id="PF02272">
    <property type="entry name" value="DHHA1"/>
    <property type="match status" value="1"/>
</dbReference>
<dbReference type="InterPro" id="IPR051673">
    <property type="entry name" value="SSDNA_exonuclease_RecJ"/>
</dbReference>
<dbReference type="Gene3D" id="3.10.310.30">
    <property type="match status" value="1"/>
</dbReference>
<dbReference type="GO" id="GO:0006310">
    <property type="term" value="P:DNA recombination"/>
    <property type="evidence" value="ECO:0007669"/>
    <property type="project" value="InterPro"/>
</dbReference>
<evidence type="ECO:0000256" key="5">
    <source>
        <dbReference type="ARBA" id="ARBA00022839"/>
    </source>
</evidence>